<dbReference type="Gene3D" id="1.10.10.10">
    <property type="entry name" value="Winged helix-like DNA-binding domain superfamily/Winged helix DNA-binding domain"/>
    <property type="match status" value="1"/>
</dbReference>
<dbReference type="SUPFAM" id="SSF46785">
    <property type="entry name" value="Winged helix' DNA-binding domain"/>
    <property type="match status" value="1"/>
</dbReference>
<dbReference type="InterPro" id="IPR036388">
    <property type="entry name" value="WH-like_DNA-bd_sf"/>
</dbReference>
<accession>A0A0F9G3X0</accession>
<comment type="caution">
    <text evidence="1">The sequence shown here is derived from an EMBL/GenBank/DDBJ whole genome shotgun (WGS) entry which is preliminary data.</text>
</comment>
<name>A0A0F9G3X0_9ZZZZ</name>
<evidence type="ECO:0008006" key="2">
    <source>
        <dbReference type="Google" id="ProtNLM"/>
    </source>
</evidence>
<dbReference type="EMBL" id="LAZR01029958">
    <property type="protein sequence ID" value="KKL58037.1"/>
    <property type="molecule type" value="Genomic_DNA"/>
</dbReference>
<evidence type="ECO:0000313" key="1">
    <source>
        <dbReference type="EMBL" id="KKL58037.1"/>
    </source>
</evidence>
<protein>
    <recommendedName>
        <fullName evidence="2">HTH marR-type domain-containing protein</fullName>
    </recommendedName>
</protein>
<organism evidence="1">
    <name type="scientific">marine sediment metagenome</name>
    <dbReference type="NCBI Taxonomy" id="412755"/>
    <lineage>
        <taxon>unclassified sequences</taxon>
        <taxon>metagenomes</taxon>
        <taxon>ecological metagenomes</taxon>
    </lineage>
</organism>
<dbReference type="InterPro" id="IPR036390">
    <property type="entry name" value="WH_DNA-bd_sf"/>
</dbReference>
<proteinExistence type="predicted"/>
<gene>
    <name evidence="1" type="ORF">LCGC14_2229410</name>
</gene>
<dbReference type="AlphaFoldDB" id="A0A0F9G3X0"/>
<reference evidence="1" key="1">
    <citation type="journal article" date="2015" name="Nature">
        <title>Complex archaea that bridge the gap between prokaryotes and eukaryotes.</title>
        <authorList>
            <person name="Spang A."/>
            <person name="Saw J.H."/>
            <person name="Jorgensen S.L."/>
            <person name="Zaremba-Niedzwiedzka K."/>
            <person name="Martijn J."/>
            <person name="Lind A.E."/>
            <person name="van Eijk R."/>
            <person name="Schleper C."/>
            <person name="Guy L."/>
            <person name="Ettema T.J."/>
        </authorList>
    </citation>
    <scope>NUCLEOTIDE SEQUENCE</scope>
</reference>
<sequence>MKRLGQSEVIELLEKSDEPLTRTEIANKLDARPTFISKVLKKLCDNGEVRCRKISYTLARKRYGSLRSLKVYFVK</sequence>